<evidence type="ECO:0000256" key="2">
    <source>
        <dbReference type="ARBA" id="ARBA00007409"/>
    </source>
</evidence>
<evidence type="ECO:0000313" key="22">
    <source>
        <dbReference type="EMBL" id="KAE9200117.1"/>
    </source>
</evidence>
<keyword evidence="9" id="KW-0276">Fatty acid metabolism</keyword>
<evidence type="ECO:0000313" key="20">
    <source>
        <dbReference type="EMBL" id="KAE9106386.1"/>
    </source>
</evidence>
<dbReference type="SFLD" id="SFLDG01203">
    <property type="entry name" value="Prostaglandin_E_synthase_like1"/>
    <property type="match status" value="1"/>
</dbReference>
<evidence type="ECO:0000313" key="21">
    <source>
        <dbReference type="EMBL" id="KAE9139362.1"/>
    </source>
</evidence>
<proteinExistence type="inferred from homology"/>
<comment type="similarity">
    <text evidence="2">Belongs to the GST superfamily.</text>
</comment>
<dbReference type="InterPro" id="IPR011767">
    <property type="entry name" value="GLR_AS"/>
</dbReference>
<evidence type="ECO:0000259" key="19">
    <source>
        <dbReference type="PROSITE" id="PS50404"/>
    </source>
</evidence>
<comment type="caution">
    <text evidence="20">The sequence shown here is derived from an EMBL/GenBank/DDBJ whole genome shotgun (WGS) entry which is preliminary data.</text>
</comment>
<comment type="pathway">
    <text evidence="1">Lipid metabolism; prostaglandin biosynthesis.</text>
</comment>
<dbReference type="Gene3D" id="1.20.1050.10">
    <property type="match status" value="1"/>
</dbReference>
<dbReference type="PANTHER" id="PTHR12782">
    <property type="entry name" value="MICROSOMAL PROSTAGLANDIN E SYNTHASE-2"/>
    <property type="match status" value="1"/>
</dbReference>
<evidence type="ECO:0000256" key="5">
    <source>
        <dbReference type="ARBA" id="ARBA00022501"/>
    </source>
</evidence>
<name>A0A6A3RZZ0_9STRA</name>
<evidence type="ECO:0000256" key="17">
    <source>
        <dbReference type="ARBA" id="ARBA00031041"/>
    </source>
</evidence>
<dbReference type="AlphaFoldDB" id="A0A6A3RZZ0"/>
<dbReference type="EC" id="5.3.99.3" evidence="3"/>
<keyword evidence="8" id="KW-0812">Transmembrane</keyword>
<evidence type="ECO:0000256" key="10">
    <source>
        <dbReference type="ARBA" id="ARBA00022989"/>
    </source>
</evidence>
<dbReference type="Gene3D" id="3.40.30.10">
    <property type="entry name" value="Glutaredoxin"/>
    <property type="match status" value="1"/>
</dbReference>
<evidence type="ECO:0000256" key="15">
    <source>
        <dbReference type="ARBA" id="ARBA00023930"/>
    </source>
</evidence>
<sequence>MRGQQSLPSRGLTICTGSARESYRGQHRSHYSAETTRAEILRILVQRIGGQAPSLAPTRRNEWPSQLTYCFRRTLNGNNKMLQRGVVRLGRASAALSRPSASKSFASASARFSSSRLRSVVPIASSPLLQRVGLVAAASTSAACAFCSAPAAVAKDGGNALPNVVLYQYEPCPYCCKVKAVLDYLNIPYEVVEVNPLSKKETKAFTDYRKVPVVRINDEVVVDSSAIISRLRELVPAPEGSHQQDEEALQEEEQWRQWVDKKLIILTPPNIYRTVPEALQAFDYCLTEGKFTPMERRMSKYTGAVIMYLIAKRSKKKYGIEDERQSLYSALGSWVEAIGDKRPFLGGDEPNMADLSVFGVLRAMHGLDTYNDMMRETNIEPWFTRMTAKVGSSLRTASN</sequence>
<dbReference type="EMBL" id="QXFZ01000738">
    <property type="protein sequence ID" value="KAE9106386.1"/>
    <property type="molecule type" value="Genomic_DNA"/>
</dbReference>
<dbReference type="OrthoDB" id="423541at2759"/>
<keyword evidence="13" id="KW-0275">Fatty acid biosynthesis</keyword>
<dbReference type="InterPro" id="IPR040079">
    <property type="entry name" value="Glutathione_S-Trfase"/>
</dbReference>
<comment type="catalytic activity">
    <reaction evidence="15">
        <text>prostaglandin H2 = (12S)-hydroxy-(5Z,8E,10E)-heptadecatrienoate + malonaldehyde</text>
        <dbReference type="Rhea" id="RHEA:48644"/>
        <dbReference type="ChEBI" id="CHEBI:57405"/>
        <dbReference type="ChEBI" id="CHEBI:90694"/>
        <dbReference type="ChEBI" id="CHEBI:566274"/>
    </reaction>
    <physiologicalReaction direction="left-to-right" evidence="15">
        <dbReference type="Rhea" id="RHEA:48645"/>
    </physiologicalReaction>
</comment>
<dbReference type="Proteomes" id="UP000440732">
    <property type="component" value="Unassembled WGS sequence"/>
</dbReference>
<evidence type="ECO:0000313" key="26">
    <source>
        <dbReference type="Proteomes" id="UP000441208"/>
    </source>
</evidence>
<dbReference type="GO" id="GO:0005739">
    <property type="term" value="C:mitochondrion"/>
    <property type="evidence" value="ECO:0007669"/>
    <property type="project" value="TreeGrafter"/>
</dbReference>
<keyword evidence="10" id="KW-1133">Transmembrane helix</keyword>
<dbReference type="Proteomes" id="UP000433483">
    <property type="component" value="Unassembled WGS sequence"/>
</dbReference>
<evidence type="ECO:0000313" key="24">
    <source>
        <dbReference type="Proteomes" id="UP000433483"/>
    </source>
</evidence>
<gene>
    <name evidence="23" type="ORF">PF004_g12516</name>
    <name evidence="22" type="ORF">PF005_g15477</name>
    <name evidence="21" type="ORF">PF006_g13759</name>
    <name evidence="20" type="ORF">PF007_g13419</name>
</gene>
<dbReference type="SFLD" id="SFLDS00019">
    <property type="entry name" value="Glutathione_Transferase_(cytos"/>
    <property type="match status" value="1"/>
</dbReference>
<dbReference type="EMBL" id="QXGB01000962">
    <property type="protein sequence ID" value="KAE9200117.1"/>
    <property type="molecule type" value="Genomic_DNA"/>
</dbReference>
<feature type="domain" description="GST N-terminal" evidence="19">
    <location>
        <begin position="162"/>
        <end position="239"/>
    </location>
</feature>
<dbReference type="Proteomes" id="UP000441208">
    <property type="component" value="Unassembled WGS sequence"/>
</dbReference>
<evidence type="ECO:0000256" key="6">
    <source>
        <dbReference type="ARBA" id="ARBA00022516"/>
    </source>
</evidence>
<dbReference type="InterPro" id="IPR034334">
    <property type="entry name" value="PGES2"/>
</dbReference>
<keyword evidence="14" id="KW-0413">Isomerase</keyword>
<dbReference type="InterPro" id="IPR036282">
    <property type="entry name" value="Glutathione-S-Trfase_C_sf"/>
</dbReference>
<organism evidence="20 26">
    <name type="scientific">Phytophthora fragariae</name>
    <dbReference type="NCBI Taxonomy" id="53985"/>
    <lineage>
        <taxon>Eukaryota</taxon>
        <taxon>Sar</taxon>
        <taxon>Stramenopiles</taxon>
        <taxon>Oomycota</taxon>
        <taxon>Peronosporomycetes</taxon>
        <taxon>Peronosporales</taxon>
        <taxon>Peronosporaceae</taxon>
        <taxon>Phytophthora</taxon>
    </lineage>
</organism>
<evidence type="ECO:0000313" key="23">
    <source>
        <dbReference type="EMBL" id="KAE9223448.1"/>
    </source>
</evidence>
<dbReference type="EMBL" id="QXGC01000717">
    <property type="protein sequence ID" value="KAE9223448.1"/>
    <property type="molecule type" value="Genomic_DNA"/>
</dbReference>
<dbReference type="InterPro" id="IPR034335">
    <property type="entry name" value="PGES2_C"/>
</dbReference>
<comment type="catalytic activity">
    <reaction evidence="16">
        <text>prostaglandin H2 = prostaglandin E2</text>
        <dbReference type="Rhea" id="RHEA:12893"/>
        <dbReference type="ChEBI" id="CHEBI:57405"/>
        <dbReference type="ChEBI" id="CHEBI:606564"/>
        <dbReference type="EC" id="5.3.99.3"/>
    </reaction>
    <physiologicalReaction direction="left-to-right" evidence="16">
        <dbReference type="Rhea" id="RHEA:12894"/>
    </physiologicalReaction>
</comment>
<keyword evidence="11" id="KW-0443">Lipid metabolism</keyword>
<reference evidence="24 25" key="1">
    <citation type="submission" date="2018-08" db="EMBL/GenBank/DDBJ databases">
        <title>Genomic investigation of the strawberry pathogen Phytophthora fragariae indicates pathogenicity is determined by transcriptional variation in three key races.</title>
        <authorList>
            <person name="Adams T.M."/>
            <person name="Armitage A.D."/>
            <person name="Sobczyk M.K."/>
            <person name="Bates H.J."/>
            <person name="Dunwell J.M."/>
            <person name="Nellist C.F."/>
            <person name="Harrison R.J."/>
        </authorList>
    </citation>
    <scope>NUCLEOTIDE SEQUENCE [LARGE SCALE GENOMIC DNA]</scope>
    <source>
        <strain evidence="23 27">BC-23</strain>
        <strain evidence="22 24">NOV-27</strain>
        <strain evidence="21 25">NOV-5</strain>
        <strain evidence="20 26">NOV-71</strain>
    </source>
</reference>
<dbReference type="GO" id="GO:0050220">
    <property type="term" value="F:prostaglandin-E synthase activity"/>
    <property type="evidence" value="ECO:0007669"/>
    <property type="project" value="UniProtKB-EC"/>
</dbReference>
<evidence type="ECO:0000256" key="11">
    <source>
        <dbReference type="ARBA" id="ARBA00023098"/>
    </source>
</evidence>
<evidence type="ECO:0000256" key="13">
    <source>
        <dbReference type="ARBA" id="ARBA00023160"/>
    </source>
</evidence>
<keyword evidence="5" id="KW-0644">Prostaglandin metabolism</keyword>
<dbReference type="UniPathway" id="UPA00662"/>
<protein>
    <recommendedName>
        <fullName evidence="4">Prostaglandin E synthase 2</fullName>
        <ecNumber evidence="3">5.3.99.3</ecNumber>
    </recommendedName>
    <alternativeName>
        <fullName evidence="17">Microsomal prostaglandin E synthase 2</fullName>
    </alternativeName>
</protein>
<dbReference type="SFLD" id="SFLDG01182">
    <property type="entry name" value="Prostaglandin_E_synthase_like"/>
    <property type="match status" value="1"/>
</dbReference>
<evidence type="ECO:0000256" key="9">
    <source>
        <dbReference type="ARBA" id="ARBA00022832"/>
    </source>
</evidence>
<dbReference type="EMBL" id="QXGA01000832">
    <property type="protein sequence ID" value="KAE9139362.1"/>
    <property type="molecule type" value="Genomic_DNA"/>
</dbReference>
<accession>A0A6A3RZZ0</accession>
<evidence type="ECO:0000256" key="18">
    <source>
        <dbReference type="ARBA" id="ARBA00037847"/>
    </source>
</evidence>
<dbReference type="GO" id="GO:0001516">
    <property type="term" value="P:prostaglandin biosynthetic process"/>
    <property type="evidence" value="ECO:0007669"/>
    <property type="project" value="UniProtKB-UniPathway"/>
</dbReference>
<evidence type="ECO:0000256" key="16">
    <source>
        <dbReference type="ARBA" id="ARBA00023931"/>
    </source>
</evidence>
<dbReference type="PROSITE" id="PS51354">
    <property type="entry name" value="GLUTAREDOXIN_2"/>
    <property type="match status" value="1"/>
</dbReference>
<evidence type="ECO:0000256" key="12">
    <source>
        <dbReference type="ARBA" id="ARBA00023136"/>
    </source>
</evidence>
<evidence type="ECO:0000313" key="25">
    <source>
        <dbReference type="Proteomes" id="UP000440732"/>
    </source>
</evidence>
<keyword evidence="7" id="KW-0643">Prostaglandin biosynthesis</keyword>
<dbReference type="CDD" id="cd03197">
    <property type="entry name" value="GST_C_mPGES2"/>
    <property type="match status" value="1"/>
</dbReference>
<dbReference type="PANTHER" id="PTHR12782:SF5">
    <property type="entry name" value="PROSTAGLANDIN E SYNTHASE 2"/>
    <property type="match status" value="1"/>
</dbReference>
<evidence type="ECO:0000256" key="14">
    <source>
        <dbReference type="ARBA" id="ARBA00023235"/>
    </source>
</evidence>
<evidence type="ECO:0000256" key="4">
    <source>
        <dbReference type="ARBA" id="ARBA00019474"/>
    </source>
</evidence>
<dbReference type="SUPFAM" id="SSF47616">
    <property type="entry name" value="GST C-terminal domain-like"/>
    <property type="match status" value="1"/>
</dbReference>
<evidence type="ECO:0000256" key="3">
    <source>
        <dbReference type="ARBA" id="ARBA00012203"/>
    </source>
</evidence>
<dbReference type="PROSITE" id="PS00195">
    <property type="entry name" value="GLUTAREDOXIN_1"/>
    <property type="match status" value="1"/>
</dbReference>
<dbReference type="Pfam" id="PF13417">
    <property type="entry name" value="GST_N_3"/>
    <property type="match status" value="1"/>
</dbReference>
<keyword evidence="12" id="KW-0472">Membrane</keyword>
<dbReference type="GO" id="GO:0012505">
    <property type="term" value="C:endomembrane system"/>
    <property type="evidence" value="ECO:0007669"/>
    <property type="project" value="UniProtKB-SubCell"/>
</dbReference>
<evidence type="ECO:0000256" key="1">
    <source>
        <dbReference type="ARBA" id="ARBA00004702"/>
    </source>
</evidence>
<comment type="subcellular location">
    <subcellularLocation>
        <location evidence="18">Endomembrane system</location>
        <topology evidence="18">Single-pass membrane protein</topology>
    </subcellularLocation>
</comment>
<evidence type="ECO:0000256" key="8">
    <source>
        <dbReference type="ARBA" id="ARBA00022692"/>
    </source>
</evidence>
<evidence type="ECO:0000313" key="27">
    <source>
        <dbReference type="Proteomes" id="UP000476176"/>
    </source>
</evidence>
<dbReference type="Proteomes" id="UP000476176">
    <property type="component" value="Unassembled WGS sequence"/>
</dbReference>
<evidence type="ECO:0000256" key="7">
    <source>
        <dbReference type="ARBA" id="ARBA00022585"/>
    </source>
</evidence>
<dbReference type="SUPFAM" id="SSF52833">
    <property type="entry name" value="Thioredoxin-like"/>
    <property type="match status" value="1"/>
</dbReference>
<keyword evidence="6" id="KW-0444">Lipid biosynthesis</keyword>
<keyword evidence="24" id="KW-1185">Reference proteome</keyword>
<dbReference type="PROSITE" id="PS50404">
    <property type="entry name" value="GST_NTER"/>
    <property type="match status" value="1"/>
</dbReference>
<dbReference type="InterPro" id="IPR004045">
    <property type="entry name" value="Glutathione_S-Trfase_N"/>
</dbReference>
<dbReference type="InterPro" id="IPR036249">
    <property type="entry name" value="Thioredoxin-like_sf"/>
</dbReference>